<gene>
    <name evidence="1" type="ORF">Syun_003879</name>
</gene>
<evidence type="ECO:0000313" key="2">
    <source>
        <dbReference type="Proteomes" id="UP001420932"/>
    </source>
</evidence>
<dbReference type="AlphaFoldDB" id="A0AAP0L3I5"/>
<dbReference type="EMBL" id="JBBNAF010000002">
    <property type="protein sequence ID" value="KAK9162977.1"/>
    <property type="molecule type" value="Genomic_DNA"/>
</dbReference>
<comment type="caution">
    <text evidence="1">The sequence shown here is derived from an EMBL/GenBank/DDBJ whole genome shotgun (WGS) entry which is preliminary data.</text>
</comment>
<dbReference type="Proteomes" id="UP001420932">
    <property type="component" value="Unassembled WGS sequence"/>
</dbReference>
<sequence>MTNNDQDEESRNCSKSCKLLAALKDAFAECQIFHRWLSTSSHEEEYPVSDTEDDYEEVIVLAIRTQALEAKLKRKRPLTTENFRWVMSPTKGDQLFIALDGVHVVEEGLDENDNMDAFFSVRSCFSSCSTTSKEAFFSVGSHLSRCSSGGRIKFWDDERQLMLRELCHCEGWPFGLCRRALLLPPLPKSPSESWTWRRCTRAAKTP</sequence>
<evidence type="ECO:0000313" key="1">
    <source>
        <dbReference type="EMBL" id="KAK9162977.1"/>
    </source>
</evidence>
<protein>
    <submittedName>
        <fullName evidence="1">Uncharacterized protein</fullName>
    </submittedName>
</protein>
<dbReference type="PANTHER" id="PTHR36324">
    <property type="entry name" value="OS09G0460100 PROTEIN"/>
    <property type="match status" value="1"/>
</dbReference>
<keyword evidence="2" id="KW-1185">Reference proteome</keyword>
<proteinExistence type="predicted"/>
<reference evidence="1 2" key="1">
    <citation type="submission" date="2024-01" db="EMBL/GenBank/DDBJ databases">
        <title>Genome assemblies of Stephania.</title>
        <authorList>
            <person name="Yang L."/>
        </authorList>
    </citation>
    <scope>NUCLEOTIDE SEQUENCE [LARGE SCALE GENOMIC DNA]</scope>
    <source>
        <strain evidence="1">YNDBR</strain>
        <tissue evidence="1">Leaf</tissue>
    </source>
</reference>
<dbReference type="PANTHER" id="PTHR36324:SF1">
    <property type="entry name" value="OS09G0460100 PROTEIN"/>
    <property type="match status" value="1"/>
</dbReference>
<name>A0AAP0L3I5_9MAGN</name>
<organism evidence="1 2">
    <name type="scientific">Stephania yunnanensis</name>
    <dbReference type="NCBI Taxonomy" id="152371"/>
    <lineage>
        <taxon>Eukaryota</taxon>
        <taxon>Viridiplantae</taxon>
        <taxon>Streptophyta</taxon>
        <taxon>Embryophyta</taxon>
        <taxon>Tracheophyta</taxon>
        <taxon>Spermatophyta</taxon>
        <taxon>Magnoliopsida</taxon>
        <taxon>Ranunculales</taxon>
        <taxon>Menispermaceae</taxon>
        <taxon>Menispermoideae</taxon>
        <taxon>Cissampelideae</taxon>
        <taxon>Stephania</taxon>
    </lineage>
</organism>
<accession>A0AAP0L3I5</accession>